<organism evidence="3 4">
    <name type="scientific">Raineyella antarctica</name>
    <dbReference type="NCBI Taxonomy" id="1577474"/>
    <lineage>
        <taxon>Bacteria</taxon>
        <taxon>Bacillati</taxon>
        <taxon>Actinomycetota</taxon>
        <taxon>Actinomycetes</taxon>
        <taxon>Propionibacteriales</taxon>
        <taxon>Propionibacteriaceae</taxon>
        <taxon>Raineyella</taxon>
    </lineage>
</organism>
<reference evidence="3 4" key="1">
    <citation type="submission" date="2016-06" db="EMBL/GenBank/DDBJ databases">
        <authorList>
            <person name="Olsen C.W."/>
            <person name="Carey S."/>
            <person name="Hinshaw L."/>
            <person name="Karasin A.I."/>
        </authorList>
    </citation>
    <scope>NUCLEOTIDE SEQUENCE [LARGE SCALE GENOMIC DNA]</scope>
    <source>
        <strain evidence="3 4">LZ-22</strain>
    </source>
</reference>
<dbReference type="SUPFAM" id="SSF109854">
    <property type="entry name" value="DinB/YfiT-like putative metalloenzymes"/>
    <property type="match status" value="1"/>
</dbReference>
<name>A0A1G6HFG2_9ACTN</name>
<evidence type="ECO:0000313" key="4">
    <source>
        <dbReference type="Proteomes" id="UP000199086"/>
    </source>
</evidence>
<dbReference type="InterPro" id="IPR034660">
    <property type="entry name" value="DinB/YfiT-like"/>
</dbReference>
<dbReference type="Gene3D" id="1.20.120.450">
    <property type="entry name" value="dinb family like domain"/>
    <property type="match status" value="1"/>
</dbReference>
<sequence>MDGVDTAHQPAHSTPARPDTRDWTFVIGESCPDCGFTPGQPHATVAERLRASVPRWQAVLARPDVAVRPEPDVWSPLEYACHVLDVTRVFTTRVEQMRSLDSPTFRAWDGEQAAVEGDYNARDPRTVASDQMIATARAAELFEALDEDAWHRPGLRGDGMRFTIATLAEYWLHEVQHHLADAER</sequence>
<protein>
    <submittedName>
        <fullName evidence="3">DinB superfamily protein</fullName>
    </submittedName>
</protein>
<dbReference type="Pfam" id="PF12867">
    <property type="entry name" value="DinB_2"/>
    <property type="match status" value="1"/>
</dbReference>
<dbReference type="OrthoDB" id="3376896at2"/>
<evidence type="ECO:0000256" key="1">
    <source>
        <dbReference type="SAM" id="MobiDB-lite"/>
    </source>
</evidence>
<gene>
    <name evidence="3" type="ORF">GA0111570_109102</name>
</gene>
<dbReference type="InterPro" id="IPR024775">
    <property type="entry name" value="DinB-like"/>
</dbReference>
<feature type="domain" description="DinB-like" evidence="2">
    <location>
        <begin position="67"/>
        <end position="180"/>
    </location>
</feature>
<keyword evidence="4" id="KW-1185">Reference proteome</keyword>
<dbReference type="STRING" id="1577474.GA0111570_109102"/>
<dbReference type="Proteomes" id="UP000199086">
    <property type="component" value="Unassembled WGS sequence"/>
</dbReference>
<evidence type="ECO:0000259" key="2">
    <source>
        <dbReference type="Pfam" id="PF12867"/>
    </source>
</evidence>
<dbReference type="AlphaFoldDB" id="A0A1G6HFG2"/>
<dbReference type="EMBL" id="FMYF01000009">
    <property type="protein sequence ID" value="SDB93067.1"/>
    <property type="molecule type" value="Genomic_DNA"/>
</dbReference>
<proteinExistence type="predicted"/>
<accession>A0A1G6HFG2</accession>
<feature type="region of interest" description="Disordered" evidence="1">
    <location>
        <begin position="1"/>
        <end position="21"/>
    </location>
</feature>
<evidence type="ECO:0000313" key="3">
    <source>
        <dbReference type="EMBL" id="SDB93067.1"/>
    </source>
</evidence>